<dbReference type="InterPro" id="IPR018513">
    <property type="entry name" value="Cell_synthase_bac"/>
</dbReference>
<reference evidence="9 10" key="1">
    <citation type="journal article" date="2019" name="Syst. Appl. Microbiol.">
        <title>Polyphasic characterization of two novel Lactobacillus spp. isolated from blown salami packages: Description of Lactobacillus halodurans sp. nov. and Lactobacillus salsicarnum sp. nov.</title>
        <authorList>
            <person name="Schuster J.A."/>
            <person name="Klingl A."/>
            <person name="Vogel R.F."/>
            <person name="Ehrmann M.A."/>
        </authorList>
    </citation>
    <scope>NUCLEOTIDE SEQUENCE [LARGE SCALE GENOMIC DNA]</scope>
    <source>
        <strain evidence="8 9">TMW 1.1920</strain>
        <strain evidence="7 10">TMW 1.2172</strain>
    </source>
</reference>
<evidence type="ECO:0000256" key="4">
    <source>
        <dbReference type="ARBA" id="ARBA00022989"/>
    </source>
</evidence>
<evidence type="ECO:0000256" key="3">
    <source>
        <dbReference type="ARBA" id="ARBA00022692"/>
    </source>
</evidence>
<keyword evidence="3 6" id="KW-0812">Transmembrane</keyword>
<dbReference type="OrthoDB" id="2655838at2"/>
<keyword evidence="4 6" id="KW-1133">Transmembrane helix</keyword>
<dbReference type="GO" id="GO:0006011">
    <property type="term" value="P:UDP-alpha-D-glucose metabolic process"/>
    <property type="evidence" value="ECO:0007669"/>
    <property type="project" value="InterPro"/>
</dbReference>
<proteinExistence type="predicted"/>
<organism evidence="7 10">
    <name type="scientific">Companilactobacillus halodurans</name>
    <dbReference type="NCBI Taxonomy" id="2584183"/>
    <lineage>
        <taxon>Bacteria</taxon>
        <taxon>Bacillati</taxon>
        <taxon>Bacillota</taxon>
        <taxon>Bacilli</taxon>
        <taxon>Lactobacillales</taxon>
        <taxon>Lactobacillaceae</taxon>
        <taxon>Companilactobacillus</taxon>
    </lineage>
</organism>
<evidence type="ECO:0000313" key="10">
    <source>
        <dbReference type="Proteomes" id="UP000414364"/>
    </source>
</evidence>
<dbReference type="GO" id="GO:0005886">
    <property type="term" value="C:plasma membrane"/>
    <property type="evidence" value="ECO:0007669"/>
    <property type="project" value="UniProtKB-SubCell"/>
</dbReference>
<dbReference type="AlphaFoldDB" id="A0A5P0ZN98"/>
<dbReference type="Proteomes" id="UP000371423">
    <property type="component" value="Unassembled WGS sequence"/>
</dbReference>
<accession>A0A5P0ZN98</accession>
<dbReference type="Proteomes" id="UP000414364">
    <property type="component" value="Unassembled WGS sequence"/>
</dbReference>
<feature type="transmembrane region" description="Helical" evidence="6">
    <location>
        <begin position="639"/>
        <end position="661"/>
    </location>
</feature>
<dbReference type="PANTHER" id="PTHR39083">
    <property type="entry name" value="CYCLIC DI-GMP-BINDING PROTEIN"/>
    <property type="match status" value="1"/>
</dbReference>
<comment type="caution">
    <text evidence="7">The sequence shown here is derived from an EMBL/GenBank/DDBJ whole genome shotgun (WGS) entry which is preliminary data.</text>
</comment>
<dbReference type="RefSeq" id="WP_153385072.1">
    <property type="nucleotide sequence ID" value="NZ_VDFO01000001.1"/>
</dbReference>
<sequence>MLFAVYCATSETTVKAEDDQTYTQQFQNNIMTISGKSVETDMYFNKMDYWQVDKATFNFNYQVSQLANSQASDITVSLNGVKFYSFRPQDSTGFQTESVDVPLDLMNGSNKLTISGQILNQDNQVQTPANWLTVGKGSNVNFEYQLEDADETLSSFYNHFSGQDTIAHQNSQILTANKASAAELTASMVALSGEARIITENSQIPVIKFDQAKTQMGDYSLVISKYQHLPKQLKKVISKKDVDDQAIIKTYYVNGKHYLIATSQNDKLLEKAGRFIANEELMKQTNKDTEVITNETDTLTSTLHDNGVRHLTTTPERMEGAGHKETSYLVQLPNDRINANGSKIQLHFNYSKNLDFSRSLVTVYVNQTVIGSSKLLSKKANNDSITVDVPKNLVLGSSFTVRVAFDLDLKGNSEADSGNTPWAQVNPQSKMLIKSQRNNDLLFSNYPSLFIKDETYDHLAVVVPKKLSGNDFKALTNIFNLIGNFAKSNTGEIKFYNEIPNQNVLKNSNVIVIGTPQNNQMIKELNSHLYFKYTDDFKRIAANEKMSLEQDYGRNIGTAQLLRSPYNDKRGMLVVTGATTNDVYLASTQINFQNNVQKYNGDAIVVDMNNGHFGYRFKKNKAIDKNLMTKRQITKNSQLIIYLGIAVLIIILIGFGVILTLHKQGFLNGGNRNGKS</sequence>
<evidence type="ECO:0000313" key="7">
    <source>
        <dbReference type="EMBL" id="MQS75579.1"/>
    </source>
</evidence>
<keyword evidence="5 6" id="KW-0472">Membrane</keyword>
<evidence type="ECO:0000256" key="1">
    <source>
        <dbReference type="ARBA" id="ARBA00004162"/>
    </source>
</evidence>
<evidence type="ECO:0000256" key="5">
    <source>
        <dbReference type="ARBA" id="ARBA00023136"/>
    </source>
</evidence>
<protein>
    <submittedName>
        <fullName evidence="7">Cellulose biosynthesis cyclic di-GMP-binding regulatory protein BcsB</fullName>
    </submittedName>
</protein>
<evidence type="ECO:0000313" key="8">
    <source>
        <dbReference type="EMBL" id="MQS96293.1"/>
    </source>
</evidence>
<dbReference type="EMBL" id="VDFP01000006">
    <property type="protein sequence ID" value="MQS75579.1"/>
    <property type="molecule type" value="Genomic_DNA"/>
</dbReference>
<dbReference type="PANTHER" id="PTHR39083:SF1">
    <property type="entry name" value="CYCLIC DI-GMP-BINDING PROTEIN"/>
    <property type="match status" value="1"/>
</dbReference>
<gene>
    <name evidence="8" type="ORF">FHL05_00080</name>
    <name evidence="7" type="ORF">FHL06_04135</name>
</gene>
<keyword evidence="2" id="KW-1003">Cell membrane</keyword>
<evidence type="ECO:0000256" key="2">
    <source>
        <dbReference type="ARBA" id="ARBA00022475"/>
    </source>
</evidence>
<comment type="subcellular location">
    <subcellularLocation>
        <location evidence="1">Cell membrane</location>
        <topology evidence="1">Single-pass membrane protein</topology>
    </subcellularLocation>
</comment>
<dbReference type="Gene3D" id="2.60.120.260">
    <property type="entry name" value="Galactose-binding domain-like"/>
    <property type="match status" value="2"/>
</dbReference>
<name>A0A5P0ZN98_9LACO</name>
<evidence type="ECO:0000313" key="9">
    <source>
        <dbReference type="Proteomes" id="UP000371423"/>
    </source>
</evidence>
<evidence type="ECO:0000256" key="6">
    <source>
        <dbReference type="SAM" id="Phobius"/>
    </source>
</evidence>
<dbReference type="EMBL" id="VDFO01000001">
    <property type="protein sequence ID" value="MQS96293.1"/>
    <property type="molecule type" value="Genomic_DNA"/>
</dbReference>
<dbReference type="Pfam" id="PF03170">
    <property type="entry name" value="BcsB"/>
    <property type="match status" value="2"/>
</dbReference>
<keyword evidence="9" id="KW-1185">Reference proteome</keyword>